<sequence length="80" mass="8567">MSLGYLSRVCARVVQAAVRAEQPASTMSKPSPVAQVPHRRSRFSGGMADQTPVAAKTAAGTTRKAEKDENVMHLICWGPD</sequence>
<dbReference type="Gramene" id="TraesSYM6A03G03233340.1">
    <property type="protein sequence ID" value="TraesSYM6A03G03233340.1.CDS1"/>
    <property type="gene ID" value="TraesSYM6A03G03233340"/>
</dbReference>
<dbReference type="OMA" id="EQPASMM"/>
<dbReference type="Gramene" id="TraesARI6A03G03247940.1">
    <property type="protein sequence ID" value="TraesARI6A03G03247940.1.CDS1"/>
    <property type="gene ID" value="TraesARI6A03G03247940"/>
</dbReference>
<dbReference type="Gramene" id="TraesWEE_scaffold_160518_01G000100.1">
    <property type="protein sequence ID" value="TraesWEE_scaffold_160518_01G000100.1"/>
    <property type="gene ID" value="TraesWEE_scaffold_160518_01G000100"/>
</dbReference>
<dbReference type="Gramene" id="TraesCLE_scaffold_046106_01G000100.1">
    <property type="protein sequence ID" value="TraesCLE_scaffold_046106_01G000100.1"/>
    <property type="gene ID" value="TraesCLE_scaffold_046106_01G000100"/>
</dbReference>
<reference evidence="2" key="1">
    <citation type="submission" date="2018-08" db="EMBL/GenBank/DDBJ databases">
        <authorList>
            <person name="Rossello M."/>
        </authorList>
    </citation>
    <scope>NUCLEOTIDE SEQUENCE [LARGE SCALE GENOMIC DNA]</scope>
    <source>
        <strain evidence="2">cv. Chinese Spring</strain>
    </source>
</reference>
<dbReference type="Gramene" id="TraesNOR6A03G03324140.1">
    <property type="protein sequence ID" value="TraesNOR6A03G03324140.1.CDS1"/>
    <property type="gene ID" value="TraesNOR6A03G03324140"/>
</dbReference>
<dbReference type="Gramene" id="TraesMAC6A03G03291980.1">
    <property type="protein sequence ID" value="TraesMAC6A03G03291980.1.CDS1"/>
    <property type="gene ID" value="TraesMAC6A03G03291980"/>
</dbReference>
<proteinExistence type="predicted"/>
<protein>
    <submittedName>
        <fullName evidence="2">Uncharacterized protein</fullName>
    </submittedName>
</protein>
<evidence type="ECO:0000256" key="1">
    <source>
        <dbReference type="SAM" id="MobiDB-lite"/>
    </source>
</evidence>
<dbReference type="Gramene" id="TraesCS6A02G155100.1">
    <property type="protein sequence ID" value="TraesCS6A02G155100.1.cds1"/>
    <property type="gene ID" value="TraesCS6A02G155100"/>
</dbReference>
<dbReference type="AlphaFoldDB" id="A0A3B6NNI8"/>
<accession>A0A3B6NNI8</accession>
<dbReference type="Gramene" id="TraesROB_scaffold_047171_01G000100.1">
    <property type="protein sequence ID" value="TraesROB_scaffold_047171_01G000100.1"/>
    <property type="gene ID" value="TraesROB_scaffold_047171_01G000100"/>
</dbReference>
<evidence type="ECO:0000313" key="2">
    <source>
        <dbReference type="EnsemblPlants" id="TraesCS6A02G155100.1.cds1"/>
    </source>
</evidence>
<dbReference type="Gramene" id="TraesCS6A03G0376300.1">
    <property type="protein sequence ID" value="TraesCS6A03G0376300.1.CDS1"/>
    <property type="gene ID" value="TraesCS6A03G0376300"/>
</dbReference>
<dbReference type="Proteomes" id="UP000019116">
    <property type="component" value="Chromosome 6A"/>
</dbReference>
<feature type="region of interest" description="Disordered" evidence="1">
    <location>
        <begin position="23"/>
        <end position="53"/>
    </location>
</feature>
<dbReference type="EnsemblPlants" id="TraesCS6A02G155100.1">
    <property type="protein sequence ID" value="TraesCS6A02G155100.1.cds1"/>
    <property type="gene ID" value="TraesCS6A02G155100"/>
</dbReference>
<dbReference type="Gramene" id="TraesJAG6A03G03287000.1">
    <property type="protein sequence ID" value="TraesJAG6A03G03287000.1.CDS1"/>
    <property type="gene ID" value="TraesJAG6A03G03287000"/>
</dbReference>
<keyword evidence="3" id="KW-1185">Reference proteome</keyword>
<dbReference type="Gramene" id="TraesCAD_scaffold_054393_01G000100.1">
    <property type="protein sequence ID" value="TraesCAD_scaffold_054393_01G000100.1"/>
    <property type="gene ID" value="TraesCAD_scaffold_054393_01G000100"/>
</dbReference>
<dbReference type="Gramene" id="TraesLAC6A03G03247310.1">
    <property type="protein sequence ID" value="TraesLAC6A03G03247310.1.CDS1"/>
    <property type="gene ID" value="TraesLAC6A03G03247310"/>
</dbReference>
<reference evidence="2" key="2">
    <citation type="submission" date="2018-10" db="UniProtKB">
        <authorList>
            <consortium name="EnsemblPlants"/>
        </authorList>
    </citation>
    <scope>IDENTIFICATION</scope>
</reference>
<name>A0A3B6NNI8_WHEAT</name>
<evidence type="ECO:0000313" key="3">
    <source>
        <dbReference type="Proteomes" id="UP000019116"/>
    </source>
</evidence>
<dbReference type="Gramene" id="TraesLDM6A03G03295900.1">
    <property type="protein sequence ID" value="TraesLDM6A03G03295900.1.CDS1"/>
    <property type="gene ID" value="TraesLDM6A03G03295900"/>
</dbReference>
<dbReference type="Gramene" id="TraesSTA6A03G03283290.1">
    <property type="protein sequence ID" value="TraesSTA6A03G03283290.1.CDS1"/>
    <property type="gene ID" value="TraesSTA6A03G03283290"/>
</dbReference>
<dbReference type="Gramene" id="TraesJUL6A03G03318840.1">
    <property type="protein sequence ID" value="TraesJUL6A03G03318840.1.CDS1"/>
    <property type="gene ID" value="TraesJUL6A03G03318840"/>
</dbReference>
<dbReference type="Gramene" id="TraesPARA_EIv1.0_1924760.1">
    <property type="protein sequence ID" value="TraesPARA_EIv1.0_1924760.1.CDS1"/>
    <property type="gene ID" value="TraesPARA_EIv1.0_1924760"/>
</dbReference>
<organism evidence="2">
    <name type="scientific">Triticum aestivum</name>
    <name type="common">Wheat</name>
    <dbReference type="NCBI Taxonomy" id="4565"/>
    <lineage>
        <taxon>Eukaryota</taxon>
        <taxon>Viridiplantae</taxon>
        <taxon>Streptophyta</taxon>
        <taxon>Embryophyta</taxon>
        <taxon>Tracheophyta</taxon>
        <taxon>Spermatophyta</taxon>
        <taxon>Magnoliopsida</taxon>
        <taxon>Liliopsida</taxon>
        <taxon>Poales</taxon>
        <taxon>Poaceae</taxon>
        <taxon>BOP clade</taxon>
        <taxon>Pooideae</taxon>
        <taxon>Triticodae</taxon>
        <taxon>Triticeae</taxon>
        <taxon>Triticinae</taxon>
        <taxon>Triticum</taxon>
    </lineage>
</organism>